<dbReference type="KEGG" id="schv:BRCON_2643"/>
<reference evidence="2 3" key="1">
    <citation type="submission" date="2018-05" db="EMBL/GenBank/DDBJ databases">
        <title>A metagenomic window into the 2 km-deep terrestrial subsurface aquifer revealed taxonomically and functionally diverse microbial community comprising novel uncultured bacterial lineages.</title>
        <authorList>
            <person name="Kadnikov V.V."/>
            <person name="Mardanov A.V."/>
            <person name="Beletsky A.V."/>
            <person name="Banks D."/>
            <person name="Pimenov N.V."/>
            <person name="Frank Y.A."/>
            <person name="Karnachuk O.V."/>
            <person name="Ravin N.V."/>
        </authorList>
    </citation>
    <scope>NUCLEOTIDE SEQUENCE [LARGE SCALE GENOMIC DNA]</scope>
    <source>
        <strain evidence="2">BY</strain>
    </source>
</reference>
<evidence type="ECO:0000256" key="1">
    <source>
        <dbReference type="SAM" id="SignalP"/>
    </source>
</evidence>
<feature type="chain" id="PRO_5016306355" description="VCBS repeat-containing protein" evidence="1">
    <location>
        <begin position="19"/>
        <end position="709"/>
    </location>
</feature>
<sequence>MCLGLAIFVTFAVTAATAKLVLPTQVFPTQAPQRESTAPLAQKLRPASAMEDEQTSAGIMHILEQTARAVANVRTLAGHGTFLHAGKVPGLGERALTLRMELAFERPRRMALVFSMPTTTETIARFVADGKTVLMEKRDYPLGSEKPGPTIRYRQIPQPPSLSCFAEEEFEGEIIEDFTEALSNSGIGGLLLSAHPLEWLHAHVVEYFYDGVEQVAGTPCYRIRFLQKEPELMVVTWVDAETYLPRKVSVTRGIDGRGQFFGSFAGAQVAEMRVATFETLTTAPLSPKLQSLFNATPSPSATEFQDEQVGVREREPSEPFLVRLLRAAASSNPSNTTITLTTSMGRGWRVARVLPFSTRIIGISRGAVGIAGPEDSQGPRAASNATTGVVVACANGELWRVDARGERSKFAQITPAPDLLVPFESNKQEQLAVSTEGRPLLRVFDSQGKVVRTQQYHNPLTSLLALPSAEPTRGIRLIAGTKLGAMFLREDGMVAYMNCRVPGITDLSASAEFPEGAAPEFIAANALRTPEILVYETSGSLRAKWQAEGTVIAFAKPMRGAAAHRAIATSQLMGWQAPDLVAIVTTGEDLLMRGFDADGKTLWTGIVELGAQTPRVFGAAAGTSAFQSPKRLPAVHYLAVTAHGTLADFDERGQIRWRGKLDISGGAEIGSTSNYIRALAATDLDADGKDELYIAADAWLVVLTPESPQ</sequence>
<evidence type="ECO:0000313" key="2">
    <source>
        <dbReference type="EMBL" id="AXA37385.1"/>
    </source>
</evidence>
<name>A0A2Z4YAH7_SUMC1</name>
<organism evidence="2 3">
    <name type="scientific">Sumerlaea chitinivorans</name>
    <dbReference type="NCBI Taxonomy" id="2250252"/>
    <lineage>
        <taxon>Bacteria</taxon>
        <taxon>Candidatus Sumerlaeota</taxon>
        <taxon>Candidatus Sumerlaeia</taxon>
        <taxon>Candidatus Sumerlaeales</taxon>
        <taxon>Candidatus Sumerlaeaceae</taxon>
        <taxon>Candidatus Sumerlaea</taxon>
    </lineage>
</organism>
<proteinExistence type="predicted"/>
<gene>
    <name evidence="2" type="ORF">BRCON_2643</name>
</gene>
<keyword evidence="1" id="KW-0732">Signal</keyword>
<dbReference type="AlphaFoldDB" id="A0A2Z4YAH7"/>
<evidence type="ECO:0000313" key="3">
    <source>
        <dbReference type="Proteomes" id="UP000262583"/>
    </source>
</evidence>
<dbReference type="Proteomes" id="UP000262583">
    <property type="component" value="Chromosome"/>
</dbReference>
<dbReference type="EMBL" id="CP030759">
    <property type="protein sequence ID" value="AXA37385.1"/>
    <property type="molecule type" value="Genomic_DNA"/>
</dbReference>
<accession>A0A2Z4YAH7</accession>
<evidence type="ECO:0008006" key="4">
    <source>
        <dbReference type="Google" id="ProtNLM"/>
    </source>
</evidence>
<feature type="signal peptide" evidence="1">
    <location>
        <begin position="1"/>
        <end position="18"/>
    </location>
</feature>
<protein>
    <recommendedName>
        <fullName evidence="4">VCBS repeat-containing protein</fullName>
    </recommendedName>
</protein>